<evidence type="ECO:0000313" key="1">
    <source>
        <dbReference type="EMBL" id="ONK80648.1"/>
    </source>
</evidence>
<dbReference type="AlphaFoldDB" id="A0A5P1FR13"/>
<protein>
    <recommendedName>
        <fullName evidence="3">Isopenicillin N synthase-like Fe(2+) 2OG dioxygenase domain-containing protein</fullName>
    </recommendedName>
</protein>
<dbReference type="Gramene" id="ONK80648">
    <property type="protein sequence ID" value="ONK80648"/>
    <property type="gene ID" value="A4U43_C01F20170"/>
</dbReference>
<dbReference type="Proteomes" id="UP000243459">
    <property type="component" value="Chromosome 1"/>
</dbReference>
<accession>A0A5P1FR13</accession>
<reference evidence="2" key="1">
    <citation type="journal article" date="2017" name="Nat. Commun.">
        <title>The asparagus genome sheds light on the origin and evolution of a young Y chromosome.</title>
        <authorList>
            <person name="Harkess A."/>
            <person name="Zhou J."/>
            <person name="Xu C."/>
            <person name="Bowers J.E."/>
            <person name="Van der Hulst R."/>
            <person name="Ayyampalayam S."/>
            <person name="Mercati F."/>
            <person name="Riccardi P."/>
            <person name="McKain M.R."/>
            <person name="Kakrana A."/>
            <person name="Tang H."/>
            <person name="Ray J."/>
            <person name="Groenendijk J."/>
            <person name="Arikit S."/>
            <person name="Mathioni S.M."/>
            <person name="Nakano M."/>
            <person name="Shan H."/>
            <person name="Telgmann-Rauber A."/>
            <person name="Kanno A."/>
            <person name="Yue Z."/>
            <person name="Chen H."/>
            <person name="Li W."/>
            <person name="Chen Y."/>
            <person name="Xu X."/>
            <person name="Zhang Y."/>
            <person name="Luo S."/>
            <person name="Chen H."/>
            <person name="Gao J."/>
            <person name="Mao Z."/>
            <person name="Pires J.C."/>
            <person name="Luo M."/>
            <person name="Kudrna D."/>
            <person name="Wing R.A."/>
            <person name="Meyers B.C."/>
            <person name="Yi K."/>
            <person name="Kong H."/>
            <person name="Lavrijsen P."/>
            <person name="Sunseri F."/>
            <person name="Falavigna A."/>
            <person name="Ye Y."/>
            <person name="Leebens-Mack J.H."/>
            <person name="Chen G."/>
        </authorList>
    </citation>
    <scope>NUCLEOTIDE SEQUENCE [LARGE SCALE GENOMIC DNA]</scope>
    <source>
        <strain evidence="2">cv. DH0086</strain>
    </source>
</reference>
<dbReference type="InterPro" id="IPR050231">
    <property type="entry name" value="Iron_ascorbate_oxido_reductase"/>
</dbReference>
<evidence type="ECO:0008006" key="3">
    <source>
        <dbReference type="Google" id="ProtNLM"/>
    </source>
</evidence>
<organism evidence="1 2">
    <name type="scientific">Asparagus officinalis</name>
    <name type="common">Garden asparagus</name>
    <dbReference type="NCBI Taxonomy" id="4686"/>
    <lineage>
        <taxon>Eukaryota</taxon>
        <taxon>Viridiplantae</taxon>
        <taxon>Streptophyta</taxon>
        <taxon>Embryophyta</taxon>
        <taxon>Tracheophyta</taxon>
        <taxon>Spermatophyta</taxon>
        <taxon>Magnoliopsida</taxon>
        <taxon>Liliopsida</taxon>
        <taxon>Asparagales</taxon>
        <taxon>Asparagaceae</taxon>
        <taxon>Asparagoideae</taxon>
        <taxon>Asparagus</taxon>
    </lineage>
</organism>
<dbReference type="SUPFAM" id="SSF51197">
    <property type="entry name" value="Clavaminate synthase-like"/>
    <property type="match status" value="1"/>
</dbReference>
<dbReference type="EMBL" id="CM007381">
    <property type="protein sequence ID" value="ONK80648.1"/>
    <property type="molecule type" value="Genomic_DNA"/>
</dbReference>
<name>A0A5P1FR13_ASPOF</name>
<sequence length="221" mass="24962">MITGDDKWAEIRALVWAAVEIHGCFEAEYDKVTPKLRDALFGKCMKELFELPSEIKMKNTSNKPYHGYIGNIPCRAYESLNVDNANESEGVEEFSALMWGDKGNPSFCNTIFTFSKHIAELEQMVRRMILESLGMAKYYDECIKSTAYGLRLSEYGIGSTNNIGMQSHRDSIILAMVCQHGVEGLEVQAKDGRWLTPSLNSLTVIIGEAFWVCVLVTYYQL</sequence>
<proteinExistence type="predicted"/>
<dbReference type="PANTHER" id="PTHR47990">
    <property type="entry name" value="2-OXOGLUTARATE (2OG) AND FE(II)-DEPENDENT OXYGENASE SUPERFAMILY PROTEIN-RELATED"/>
    <property type="match status" value="1"/>
</dbReference>
<keyword evidence="2" id="KW-1185">Reference proteome</keyword>
<evidence type="ECO:0000313" key="2">
    <source>
        <dbReference type="Proteomes" id="UP000243459"/>
    </source>
</evidence>
<dbReference type="Gene3D" id="2.60.120.330">
    <property type="entry name" value="B-lactam Antibiotic, Isopenicillin N Synthase, Chain"/>
    <property type="match status" value="1"/>
</dbReference>
<dbReference type="InterPro" id="IPR027443">
    <property type="entry name" value="IPNS-like_sf"/>
</dbReference>
<gene>
    <name evidence="1" type="ORF">A4U43_C01F20170</name>
</gene>
<dbReference type="OMA" id="MHAYAER"/>